<sequence>MGARHSKRSVDITTTPKKGEEGAAVIEGEEGKLEKIAEPDLKVTTNGTVHNEIELADKEASKDDTEDKEKDTSKAEIKENGLPEEPSNAVDESQKAEATTPVENGETEKTPEKETAEQKVEETSDQKKKKDKKKKWSFRSISFSKKDKSKPSKESGDKNGEVKEVAEECIENVSGYNPHVDRVSLRPERVANLLPTAVLPATTGGSRSVHGTVSPCPMLPTS</sequence>
<gene>
    <name evidence="2" type="ORF">GWI33_001675</name>
</gene>
<feature type="region of interest" description="Disordered" evidence="1">
    <location>
        <begin position="1"/>
        <end position="162"/>
    </location>
</feature>
<feature type="compositionally biased region" description="Basic and acidic residues" evidence="1">
    <location>
        <begin position="144"/>
        <end position="162"/>
    </location>
</feature>
<feature type="compositionally biased region" description="Basic and acidic residues" evidence="1">
    <location>
        <begin position="106"/>
        <end position="128"/>
    </location>
</feature>
<dbReference type="AlphaFoldDB" id="A0A834MND5"/>
<evidence type="ECO:0000313" key="3">
    <source>
        <dbReference type="Proteomes" id="UP000625711"/>
    </source>
</evidence>
<reference evidence="2" key="1">
    <citation type="submission" date="2020-08" db="EMBL/GenBank/DDBJ databases">
        <title>Genome sequencing and assembly of the red palm weevil Rhynchophorus ferrugineus.</title>
        <authorList>
            <person name="Dias G.B."/>
            <person name="Bergman C.M."/>
            <person name="Manee M."/>
        </authorList>
    </citation>
    <scope>NUCLEOTIDE SEQUENCE</scope>
    <source>
        <strain evidence="2">AA-2017</strain>
        <tissue evidence="2">Whole larva</tissue>
    </source>
</reference>
<evidence type="ECO:0000256" key="1">
    <source>
        <dbReference type="SAM" id="MobiDB-lite"/>
    </source>
</evidence>
<feature type="region of interest" description="Disordered" evidence="1">
    <location>
        <begin position="200"/>
        <end position="222"/>
    </location>
</feature>
<feature type="compositionally biased region" description="Basic and acidic residues" evidence="1">
    <location>
        <begin position="51"/>
        <end position="81"/>
    </location>
</feature>
<accession>A0A834MND5</accession>
<evidence type="ECO:0000313" key="2">
    <source>
        <dbReference type="EMBL" id="KAF7287310.1"/>
    </source>
</evidence>
<dbReference type="EMBL" id="JAACXV010000014">
    <property type="protein sequence ID" value="KAF7287310.1"/>
    <property type="molecule type" value="Genomic_DNA"/>
</dbReference>
<organism evidence="2 3">
    <name type="scientific">Rhynchophorus ferrugineus</name>
    <name type="common">Red palm weevil</name>
    <name type="synonym">Curculio ferrugineus</name>
    <dbReference type="NCBI Taxonomy" id="354439"/>
    <lineage>
        <taxon>Eukaryota</taxon>
        <taxon>Metazoa</taxon>
        <taxon>Ecdysozoa</taxon>
        <taxon>Arthropoda</taxon>
        <taxon>Hexapoda</taxon>
        <taxon>Insecta</taxon>
        <taxon>Pterygota</taxon>
        <taxon>Neoptera</taxon>
        <taxon>Endopterygota</taxon>
        <taxon>Coleoptera</taxon>
        <taxon>Polyphaga</taxon>
        <taxon>Cucujiformia</taxon>
        <taxon>Curculionidae</taxon>
        <taxon>Dryophthorinae</taxon>
        <taxon>Rhynchophorus</taxon>
    </lineage>
</organism>
<feature type="compositionally biased region" description="Basic and acidic residues" evidence="1">
    <location>
        <begin position="29"/>
        <end position="41"/>
    </location>
</feature>
<dbReference type="OrthoDB" id="8196194at2759"/>
<comment type="caution">
    <text evidence="2">The sequence shown here is derived from an EMBL/GenBank/DDBJ whole genome shotgun (WGS) entry which is preliminary data.</text>
</comment>
<proteinExistence type="predicted"/>
<name>A0A834MND5_RHYFE</name>
<dbReference type="Proteomes" id="UP000625711">
    <property type="component" value="Unassembled WGS sequence"/>
</dbReference>
<keyword evidence="3" id="KW-1185">Reference proteome</keyword>
<protein>
    <submittedName>
        <fullName evidence="2">Uncharacterized protein</fullName>
    </submittedName>
</protein>